<dbReference type="EMBL" id="REFV01000011">
    <property type="protein sequence ID" value="RMB57448.1"/>
    <property type="molecule type" value="Genomic_DNA"/>
</dbReference>
<organism evidence="1 2">
    <name type="scientific">Dokdonia sinensis</name>
    <dbReference type="NCBI Taxonomy" id="2479847"/>
    <lineage>
        <taxon>Bacteria</taxon>
        <taxon>Pseudomonadati</taxon>
        <taxon>Bacteroidota</taxon>
        <taxon>Flavobacteriia</taxon>
        <taxon>Flavobacteriales</taxon>
        <taxon>Flavobacteriaceae</taxon>
        <taxon>Dokdonia</taxon>
    </lineage>
</organism>
<proteinExistence type="predicted"/>
<keyword evidence="1" id="KW-0808">Transferase</keyword>
<dbReference type="Gene3D" id="2.160.10.10">
    <property type="entry name" value="Hexapeptide repeat proteins"/>
    <property type="match status" value="1"/>
</dbReference>
<accession>A0A3M0FY88</accession>
<dbReference type="InterPro" id="IPR011004">
    <property type="entry name" value="Trimer_LpxA-like_sf"/>
</dbReference>
<evidence type="ECO:0000313" key="2">
    <source>
        <dbReference type="Proteomes" id="UP000281985"/>
    </source>
</evidence>
<dbReference type="AlphaFoldDB" id="A0A3M0FY88"/>
<name>A0A3M0FY88_9FLAO</name>
<evidence type="ECO:0000313" key="1">
    <source>
        <dbReference type="EMBL" id="RMB57448.1"/>
    </source>
</evidence>
<keyword evidence="2" id="KW-1185">Reference proteome</keyword>
<comment type="caution">
    <text evidence="1">The sequence shown here is derived from an EMBL/GenBank/DDBJ whole genome shotgun (WGS) entry which is preliminary data.</text>
</comment>
<dbReference type="SUPFAM" id="SSF51161">
    <property type="entry name" value="Trimeric LpxA-like enzymes"/>
    <property type="match status" value="1"/>
</dbReference>
<dbReference type="GO" id="GO:0016740">
    <property type="term" value="F:transferase activity"/>
    <property type="evidence" value="ECO:0007669"/>
    <property type="project" value="UniProtKB-KW"/>
</dbReference>
<protein>
    <submittedName>
        <fullName evidence="1">Transferase</fullName>
    </submittedName>
</protein>
<dbReference type="Proteomes" id="UP000281985">
    <property type="component" value="Unassembled WGS sequence"/>
</dbReference>
<dbReference type="RefSeq" id="WP_121917926.1">
    <property type="nucleotide sequence ID" value="NZ_REFV01000011.1"/>
</dbReference>
<sequence>MSTILNPIRKLRNRWRRFWAINWYKTYYFNFKKLPFSEARKLPFFFYGPVRFTNISGTIFVDAPLQKGMVRIGYNYEKDTVRRSAVELNILGSLIFKGRAQLGKDIFVYVGSKGQCILGDMIGIASRSHLVVENSITLGNWTRISAECQIYDTDFHRMIDKETNNAHPLVGSVHIGNNNFIGYRCSIKKGTVTLDFCTVAPMSLTNKNYSEHGENILIGGVPAKLLKENISRDWENEYARMERTAKA</sequence>
<gene>
    <name evidence="1" type="ORF">EAX61_11925</name>
</gene>
<dbReference type="OrthoDB" id="9814490at2"/>
<reference evidence="1 2" key="1">
    <citation type="submission" date="2018-10" db="EMBL/GenBank/DDBJ databases">
        <title>Dokdonia luteus sp. nov., isolated from sea water.</title>
        <authorList>
            <person name="Zhou L.Y."/>
            <person name="Du Z.J."/>
        </authorList>
    </citation>
    <scope>NUCLEOTIDE SEQUENCE [LARGE SCALE GENOMIC DNA]</scope>
    <source>
        <strain evidence="1 2">SH27</strain>
    </source>
</reference>